<evidence type="ECO:0000256" key="2">
    <source>
        <dbReference type="ARBA" id="ARBA00009677"/>
    </source>
</evidence>
<sequence>MFSSTSLQAAMHGLDGAAARQNSISNNISNVDTPNYSREVTSFKDTLNQAVQNGNLEAHQTNDEHIAFGTQEVGPKTTKDTSSMYNHNGNNVDMDREMANMAQNQIYYNALADRAGGQFTKIKTALQGG</sequence>
<dbReference type="GO" id="GO:0030694">
    <property type="term" value="C:bacterial-type flagellum basal body, rod"/>
    <property type="evidence" value="ECO:0007669"/>
    <property type="project" value="InterPro"/>
</dbReference>
<keyword evidence="8" id="KW-0966">Cell projection</keyword>
<dbReference type="InterPro" id="IPR019776">
    <property type="entry name" value="Flagellar_basal_body_rod_CS"/>
</dbReference>
<dbReference type="PANTHER" id="PTHR30435:SF19">
    <property type="entry name" value="FLAGELLAR BASAL-BODY ROD PROTEIN FLGG"/>
    <property type="match status" value="1"/>
</dbReference>
<proteinExistence type="inferred from homology"/>
<evidence type="ECO:0000256" key="5">
    <source>
        <dbReference type="ARBA" id="ARBA00024934"/>
    </source>
</evidence>
<dbReference type="RefSeq" id="WP_106587269.1">
    <property type="nucleotide sequence ID" value="NZ_PYAV01000001.1"/>
</dbReference>
<name>A0A2P8HYF2_9BACI</name>
<protein>
    <recommendedName>
        <fullName evidence="3 6">Flagellar basal body rod protein FlgB</fullName>
    </recommendedName>
</protein>
<feature type="domain" description="Flagellar basal body rod protein N-terminal" evidence="7">
    <location>
        <begin position="7"/>
        <end position="36"/>
    </location>
</feature>
<dbReference type="NCBIfam" id="TIGR01396">
    <property type="entry name" value="FlgB"/>
    <property type="match status" value="1"/>
</dbReference>
<evidence type="ECO:0000313" key="9">
    <source>
        <dbReference type="Proteomes" id="UP000242310"/>
    </source>
</evidence>
<keyword evidence="9" id="KW-1185">Reference proteome</keyword>
<evidence type="ECO:0000256" key="1">
    <source>
        <dbReference type="ARBA" id="ARBA00004117"/>
    </source>
</evidence>
<evidence type="ECO:0000313" key="8">
    <source>
        <dbReference type="EMBL" id="PSL51184.1"/>
    </source>
</evidence>
<dbReference type="Pfam" id="PF00460">
    <property type="entry name" value="Flg_bb_rod"/>
    <property type="match status" value="1"/>
</dbReference>
<comment type="subunit">
    <text evidence="6">The basal body constitutes a major portion of the flagellar organelle and consists of a number of rings mounted on a central rod.</text>
</comment>
<dbReference type="PANTHER" id="PTHR30435">
    <property type="entry name" value="FLAGELLAR PROTEIN"/>
    <property type="match status" value="1"/>
</dbReference>
<keyword evidence="8" id="KW-0282">Flagellum</keyword>
<dbReference type="AlphaFoldDB" id="A0A2P8HYF2"/>
<keyword evidence="8" id="KW-0969">Cilium</keyword>
<dbReference type="PIRSF" id="PIRSF002889">
    <property type="entry name" value="Rod_FlgB"/>
    <property type="match status" value="1"/>
</dbReference>
<comment type="caution">
    <text evidence="8">The sequence shown here is derived from an EMBL/GenBank/DDBJ whole genome shotgun (WGS) entry which is preliminary data.</text>
</comment>
<dbReference type="InterPro" id="IPR001444">
    <property type="entry name" value="Flag_bb_rod_N"/>
</dbReference>
<evidence type="ECO:0000256" key="3">
    <source>
        <dbReference type="ARBA" id="ARBA00014376"/>
    </source>
</evidence>
<organism evidence="8 9">
    <name type="scientific">Salsuginibacillus halophilus</name>
    <dbReference type="NCBI Taxonomy" id="517424"/>
    <lineage>
        <taxon>Bacteria</taxon>
        <taxon>Bacillati</taxon>
        <taxon>Bacillota</taxon>
        <taxon>Bacilli</taxon>
        <taxon>Bacillales</taxon>
        <taxon>Bacillaceae</taxon>
        <taxon>Salsuginibacillus</taxon>
    </lineage>
</organism>
<comment type="function">
    <text evidence="5 6">Structural component of flagellum, the bacterial motility apparatus. Part of the rod structure of flagellar basal body.</text>
</comment>
<dbReference type="Proteomes" id="UP000242310">
    <property type="component" value="Unassembled WGS sequence"/>
</dbReference>
<dbReference type="PROSITE" id="PS00588">
    <property type="entry name" value="FLAGELLA_BB_ROD"/>
    <property type="match status" value="1"/>
</dbReference>
<gene>
    <name evidence="8" type="ORF">B0H94_10194</name>
</gene>
<evidence type="ECO:0000259" key="7">
    <source>
        <dbReference type="Pfam" id="PF00460"/>
    </source>
</evidence>
<dbReference type="InterPro" id="IPR006300">
    <property type="entry name" value="FlgB"/>
</dbReference>
<evidence type="ECO:0000256" key="6">
    <source>
        <dbReference type="PIRNR" id="PIRNR002889"/>
    </source>
</evidence>
<evidence type="ECO:0000256" key="4">
    <source>
        <dbReference type="ARBA" id="ARBA00023143"/>
    </source>
</evidence>
<dbReference type="GO" id="GO:0071978">
    <property type="term" value="P:bacterial-type flagellum-dependent swarming motility"/>
    <property type="evidence" value="ECO:0007669"/>
    <property type="project" value="TreeGrafter"/>
</dbReference>
<dbReference type="OrthoDB" id="9792068at2"/>
<comment type="similarity">
    <text evidence="2 6">Belongs to the flagella basal body rod proteins family.</text>
</comment>
<keyword evidence="4 6" id="KW-0975">Bacterial flagellum</keyword>
<comment type="subcellular location">
    <subcellularLocation>
        <location evidence="1 6">Bacterial flagellum basal body</location>
    </subcellularLocation>
</comment>
<reference evidence="8 9" key="1">
    <citation type="submission" date="2018-03" db="EMBL/GenBank/DDBJ databases">
        <title>Genomic Encyclopedia of Type Strains, Phase III (KMG-III): the genomes of soil and plant-associated and newly described type strains.</title>
        <authorList>
            <person name="Whitman W."/>
        </authorList>
    </citation>
    <scope>NUCLEOTIDE SEQUENCE [LARGE SCALE GENOMIC DNA]</scope>
    <source>
        <strain evidence="8 9">CGMCC 1.07653</strain>
    </source>
</reference>
<accession>A0A2P8HYF2</accession>
<dbReference type="EMBL" id="PYAV01000001">
    <property type="protein sequence ID" value="PSL51184.1"/>
    <property type="molecule type" value="Genomic_DNA"/>
</dbReference>